<comment type="similarity">
    <text evidence="4">Belongs to the RNA methyltransferase RlmH family.</text>
</comment>
<accession>A0A383CGU2</accession>
<evidence type="ECO:0000256" key="2">
    <source>
        <dbReference type="ARBA" id="ARBA00022679"/>
    </source>
</evidence>
<organism evidence="5">
    <name type="scientific">marine metagenome</name>
    <dbReference type="NCBI Taxonomy" id="408172"/>
    <lineage>
        <taxon>unclassified sequences</taxon>
        <taxon>metagenomes</taxon>
        <taxon>ecological metagenomes</taxon>
    </lineage>
</organism>
<evidence type="ECO:0000256" key="1">
    <source>
        <dbReference type="ARBA" id="ARBA00022603"/>
    </source>
</evidence>
<sequence length="128" mass="14192">VRIAVLAIGRARDDPTTRIFDNYMARLPWPHELRELQEIRPLKAEKRKQREADLLLGGVPERALAVALDGGGKMLSSEEFARRIGVWRDDGVPCLAFLIGGADGHGTAVLKRADLTLSFGPMVWPHLL</sequence>
<keyword evidence="1" id="KW-0489">Methyltransferase</keyword>
<feature type="non-terminal residue" evidence="5">
    <location>
        <position position="1"/>
    </location>
</feature>
<proteinExistence type="inferred from homology"/>
<keyword evidence="3" id="KW-0949">S-adenosyl-L-methionine</keyword>
<dbReference type="GO" id="GO:0006364">
    <property type="term" value="P:rRNA processing"/>
    <property type="evidence" value="ECO:0007669"/>
    <property type="project" value="InterPro"/>
</dbReference>
<protein>
    <submittedName>
        <fullName evidence="5">Uncharacterized protein</fullName>
    </submittedName>
</protein>
<dbReference type="Pfam" id="PF02590">
    <property type="entry name" value="SPOUT_MTase"/>
    <property type="match status" value="1"/>
</dbReference>
<evidence type="ECO:0000313" key="5">
    <source>
        <dbReference type="EMBL" id="SVE31442.1"/>
    </source>
</evidence>
<dbReference type="EMBL" id="UINC01208748">
    <property type="protein sequence ID" value="SVE31442.1"/>
    <property type="molecule type" value="Genomic_DNA"/>
</dbReference>
<dbReference type="InterPro" id="IPR003742">
    <property type="entry name" value="RlmH-like"/>
</dbReference>
<gene>
    <name evidence="5" type="ORF">METZ01_LOCUS484296</name>
</gene>
<name>A0A383CGU2_9ZZZZ</name>
<dbReference type="PANTHER" id="PTHR33603">
    <property type="entry name" value="METHYLTRANSFERASE"/>
    <property type="match status" value="1"/>
</dbReference>
<dbReference type="GO" id="GO:0008168">
    <property type="term" value="F:methyltransferase activity"/>
    <property type="evidence" value="ECO:0007669"/>
    <property type="project" value="UniProtKB-KW"/>
</dbReference>
<dbReference type="GO" id="GO:0032259">
    <property type="term" value="P:methylation"/>
    <property type="evidence" value="ECO:0007669"/>
    <property type="project" value="UniProtKB-KW"/>
</dbReference>
<dbReference type="InterPro" id="IPR029028">
    <property type="entry name" value="Alpha/beta_knot_MTases"/>
</dbReference>
<dbReference type="PANTHER" id="PTHR33603:SF1">
    <property type="entry name" value="RIBOSOMAL RNA LARGE SUBUNIT METHYLTRANSFERASE H"/>
    <property type="match status" value="1"/>
</dbReference>
<evidence type="ECO:0000256" key="3">
    <source>
        <dbReference type="ARBA" id="ARBA00022691"/>
    </source>
</evidence>
<dbReference type="InterPro" id="IPR029026">
    <property type="entry name" value="tRNA_m1G_MTases_N"/>
</dbReference>
<dbReference type="SUPFAM" id="SSF75217">
    <property type="entry name" value="alpha/beta knot"/>
    <property type="match status" value="1"/>
</dbReference>
<dbReference type="Gene3D" id="3.40.1280.10">
    <property type="match status" value="1"/>
</dbReference>
<evidence type="ECO:0000256" key="4">
    <source>
        <dbReference type="ARBA" id="ARBA00038303"/>
    </source>
</evidence>
<feature type="non-terminal residue" evidence="5">
    <location>
        <position position="128"/>
    </location>
</feature>
<keyword evidence="2" id="KW-0808">Transferase</keyword>
<dbReference type="AlphaFoldDB" id="A0A383CGU2"/>
<dbReference type="CDD" id="cd18081">
    <property type="entry name" value="RlmH-like"/>
    <property type="match status" value="1"/>
</dbReference>
<reference evidence="5" key="1">
    <citation type="submission" date="2018-05" db="EMBL/GenBank/DDBJ databases">
        <authorList>
            <person name="Lanie J.A."/>
            <person name="Ng W.-L."/>
            <person name="Kazmierczak K.M."/>
            <person name="Andrzejewski T.M."/>
            <person name="Davidsen T.M."/>
            <person name="Wayne K.J."/>
            <person name="Tettelin H."/>
            <person name="Glass J.I."/>
            <person name="Rusch D."/>
            <person name="Podicherti R."/>
            <person name="Tsui H.-C.T."/>
            <person name="Winkler M.E."/>
        </authorList>
    </citation>
    <scope>NUCLEOTIDE SEQUENCE</scope>
</reference>